<gene>
    <name evidence="11" type="ORF">QE152_g11193</name>
</gene>
<dbReference type="SUPFAM" id="SSF103473">
    <property type="entry name" value="MFS general substrate transporter"/>
    <property type="match status" value="1"/>
</dbReference>
<dbReference type="GO" id="GO:0022857">
    <property type="term" value="F:transmembrane transporter activity"/>
    <property type="evidence" value="ECO:0007669"/>
    <property type="project" value="InterPro"/>
</dbReference>
<dbReference type="PROSITE" id="PS50850">
    <property type="entry name" value="MFS"/>
    <property type="match status" value="1"/>
</dbReference>
<dbReference type="EMBL" id="JASPKY010000108">
    <property type="protein sequence ID" value="KAK9736860.1"/>
    <property type="molecule type" value="Genomic_DNA"/>
</dbReference>
<keyword evidence="3" id="KW-1003">Cell membrane</keyword>
<comment type="subcellular location">
    <subcellularLocation>
        <location evidence="1">Cell membrane</location>
        <topology evidence="1">Multi-pass membrane protein</topology>
    </subcellularLocation>
</comment>
<feature type="domain" description="Major facilitator superfamily (MFS) profile" evidence="10">
    <location>
        <begin position="38"/>
        <end position="461"/>
    </location>
</feature>
<dbReference type="InterPro" id="IPR005828">
    <property type="entry name" value="MFS_sugar_transport-like"/>
</dbReference>
<feature type="transmembrane region" description="Helical" evidence="9">
    <location>
        <begin position="369"/>
        <end position="395"/>
    </location>
</feature>
<dbReference type="GO" id="GO:0005886">
    <property type="term" value="C:plasma membrane"/>
    <property type="evidence" value="ECO:0007669"/>
    <property type="project" value="UniProtKB-SubCell"/>
</dbReference>
<dbReference type="Gene3D" id="1.20.1250.20">
    <property type="entry name" value="MFS general substrate transporter like domains"/>
    <property type="match status" value="1"/>
</dbReference>
<proteinExistence type="predicted"/>
<dbReference type="FunFam" id="1.20.1250.20:FF:000218">
    <property type="entry name" value="facilitated trehalose transporter Tret1"/>
    <property type="match status" value="1"/>
</dbReference>
<keyword evidence="12" id="KW-1185">Reference proteome</keyword>
<evidence type="ECO:0000256" key="2">
    <source>
        <dbReference type="ARBA" id="ARBA00022448"/>
    </source>
</evidence>
<keyword evidence="5 9" id="KW-0812">Transmembrane</keyword>
<dbReference type="PANTHER" id="PTHR48021">
    <property type="match status" value="1"/>
</dbReference>
<dbReference type="Proteomes" id="UP001458880">
    <property type="component" value="Unassembled WGS sequence"/>
</dbReference>
<dbReference type="Pfam" id="PF00083">
    <property type="entry name" value="Sugar_tr"/>
    <property type="match status" value="1"/>
</dbReference>
<dbReference type="InterPro" id="IPR020846">
    <property type="entry name" value="MFS_dom"/>
</dbReference>
<keyword evidence="6 9" id="KW-1133">Transmembrane helix</keyword>
<evidence type="ECO:0000313" key="11">
    <source>
        <dbReference type="EMBL" id="KAK9736860.1"/>
    </source>
</evidence>
<protein>
    <submittedName>
        <fullName evidence="11">Sugar transporter</fullName>
    </submittedName>
</protein>
<feature type="transmembrane region" description="Helical" evidence="9">
    <location>
        <begin position="106"/>
        <end position="128"/>
    </location>
</feature>
<evidence type="ECO:0000256" key="7">
    <source>
        <dbReference type="ARBA" id="ARBA00023136"/>
    </source>
</evidence>
<keyword evidence="7 9" id="KW-0472">Membrane</keyword>
<evidence type="ECO:0000256" key="9">
    <source>
        <dbReference type="SAM" id="Phobius"/>
    </source>
</evidence>
<evidence type="ECO:0000256" key="3">
    <source>
        <dbReference type="ARBA" id="ARBA00022475"/>
    </source>
</evidence>
<dbReference type="AlphaFoldDB" id="A0AAW1LRB5"/>
<feature type="transmembrane region" description="Helical" evidence="9">
    <location>
        <begin position="190"/>
        <end position="208"/>
    </location>
</feature>
<keyword evidence="8" id="KW-0325">Glycoprotein</keyword>
<feature type="transmembrane region" description="Helical" evidence="9">
    <location>
        <begin position="407"/>
        <end position="429"/>
    </location>
</feature>
<keyword evidence="4 11" id="KW-0762">Sugar transport</keyword>
<feature type="transmembrane region" description="Helical" evidence="9">
    <location>
        <begin position="435"/>
        <end position="457"/>
    </location>
</feature>
<dbReference type="InterPro" id="IPR036259">
    <property type="entry name" value="MFS_trans_sf"/>
</dbReference>
<dbReference type="PRINTS" id="PR00171">
    <property type="entry name" value="SUGRTRNSPORT"/>
</dbReference>
<dbReference type="InterPro" id="IPR003663">
    <property type="entry name" value="Sugar/inositol_transpt"/>
</dbReference>
<evidence type="ECO:0000313" key="12">
    <source>
        <dbReference type="Proteomes" id="UP001458880"/>
    </source>
</evidence>
<sequence length="477" mass="53083">MKGPVEIMKDNIANGVDDKKQPDKITRFPGKTWPQVCAIFTASIAFMAAGTLFTWPSPAIPKLLLPPYNITIDQASYLTVIPPLAMIVGTPLFCILLDKIGRKKNLIIMGCIHIVAWLLIAFANNIYIFYLSRVVTGFGDACGFATLPAYIAESATPVVRGLYGNMMMIIMFFGQFLVNCIGYYCPIRTTALIMISIPVLFLIIFHFMPETPYYYIMKNDEENARISLQKLRRIKDVEMELKQITADVQRQMSESSNYADLWKIKSNRMALFVANISRIIQQFGGISALVVYTQFIFEQAGGDLSSGASAMIFTGMLATANIFANVISDKLGRKRSMVVSCFFCGIALLSETIFFYLQDNTDLDVSRAGWFPVVGLAVYVLSFVCGLGVVPTLLLGELFSTGIRSKAAMVTNIVFAVTLSGLNKLFQYLLTSFGLWIPFLFFTICLFIGSIASFFIIPDTKGKTLEEIQQMLKGNRK</sequence>
<dbReference type="PANTHER" id="PTHR48021:SF46">
    <property type="entry name" value="MAJOR FACILITATOR SUPERFAMILY (MFS) PROFILE DOMAIN-CONTAINING PROTEIN"/>
    <property type="match status" value="1"/>
</dbReference>
<accession>A0AAW1LRB5</accession>
<evidence type="ECO:0000256" key="8">
    <source>
        <dbReference type="ARBA" id="ARBA00023180"/>
    </source>
</evidence>
<reference evidence="11 12" key="1">
    <citation type="journal article" date="2024" name="BMC Genomics">
        <title>De novo assembly and annotation of Popillia japonica's genome with initial clues to its potential as an invasive pest.</title>
        <authorList>
            <person name="Cucini C."/>
            <person name="Boschi S."/>
            <person name="Funari R."/>
            <person name="Cardaioli E."/>
            <person name="Iannotti N."/>
            <person name="Marturano G."/>
            <person name="Paoli F."/>
            <person name="Bruttini M."/>
            <person name="Carapelli A."/>
            <person name="Frati F."/>
            <person name="Nardi F."/>
        </authorList>
    </citation>
    <scope>NUCLEOTIDE SEQUENCE [LARGE SCALE GENOMIC DNA]</scope>
    <source>
        <strain evidence="11">DMR45628</strain>
    </source>
</reference>
<feature type="transmembrane region" description="Helical" evidence="9">
    <location>
        <begin position="163"/>
        <end position="184"/>
    </location>
</feature>
<comment type="caution">
    <text evidence="11">The sequence shown here is derived from an EMBL/GenBank/DDBJ whole genome shotgun (WGS) entry which is preliminary data.</text>
</comment>
<dbReference type="InterPro" id="IPR050549">
    <property type="entry name" value="MFS_Trehalose_Transporter"/>
</dbReference>
<feature type="transmembrane region" description="Helical" evidence="9">
    <location>
        <begin position="36"/>
        <end position="55"/>
    </location>
</feature>
<evidence type="ECO:0000256" key="1">
    <source>
        <dbReference type="ARBA" id="ARBA00004651"/>
    </source>
</evidence>
<feature type="transmembrane region" description="Helical" evidence="9">
    <location>
        <begin position="336"/>
        <end position="357"/>
    </location>
</feature>
<organism evidence="11 12">
    <name type="scientific">Popillia japonica</name>
    <name type="common">Japanese beetle</name>
    <dbReference type="NCBI Taxonomy" id="7064"/>
    <lineage>
        <taxon>Eukaryota</taxon>
        <taxon>Metazoa</taxon>
        <taxon>Ecdysozoa</taxon>
        <taxon>Arthropoda</taxon>
        <taxon>Hexapoda</taxon>
        <taxon>Insecta</taxon>
        <taxon>Pterygota</taxon>
        <taxon>Neoptera</taxon>
        <taxon>Endopterygota</taxon>
        <taxon>Coleoptera</taxon>
        <taxon>Polyphaga</taxon>
        <taxon>Scarabaeiformia</taxon>
        <taxon>Scarabaeidae</taxon>
        <taxon>Rutelinae</taxon>
        <taxon>Popillia</taxon>
    </lineage>
</organism>
<name>A0AAW1LRB5_POPJA</name>
<evidence type="ECO:0000259" key="10">
    <source>
        <dbReference type="PROSITE" id="PS50850"/>
    </source>
</evidence>
<keyword evidence="2" id="KW-0813">Transport</keyword>
<evidence type="ECO:0000256" key="4">
    <source>
        <dbReference type="ARBA" id="ARBA00022597"/>
    </source>
</evidence>
<evidence type="ECO:0000256" key="6">
    <source>
        <dbReference type="ARBA" id="ARBA00022989"/>
    </source>
</evidence>
<evidence type="ECO:0000256" key="5">
    <source>
        <dbReference type="ARBA" id="ARBA00022692"/>
    </source>
</evidence>
<feature type="transmembrane region" description="Helical" evidence="9">
    <location>
        <begin position="304"/>
        <end position="324"/>
    </location>
</feature>
<feature type="transmembrane region" description="Helical" evidence="9">
    <location>
        <begin position="75"/>
        <end position="97"/>
    </location>
</feature>